<dbReference type="EMBL" id="AMRV01000004">
    <property type="protein sequence ID" value="EMD83098.1"/>
    <property type="molecule type" value="Genomic_DNA"/>
</dbReference>
<dbReference type="PANTHER" id="PTHR30332">
    <property type="entry name" value="PROBABLE GENERAL SECRETION PATHWAY PROTEIN D"/>
    <property type="match status" value="1"/>
</dbReference>
<dbReference type="InterPro" id="IPR005644">
    <property type="entry name" value="NolW-like"/>
</dbReference>
<dbReference type="PANTHER" id="PTHR30332:SF24">
    <property type="entry name" value="SECRETIN GSPD-RELATED"/>
    <property type="match status" value="1"/>
</dbReference>
<sequence length="777" mass="81736">MRFRLLAVAAALAISAPISGGPAQAQQYLNVRDADIRAFIEDAARVTGRNMVVDPDVEGTVSVITEKPLSRSEYFEVFLETLRANDLIAIPLSNGTLRISSSAEAARQPSMGGGGRFVTRVVRLNQIAPAQALESVAGLVSAQGQITASGTGDALVIADYEDNLSRILGILREIDRDNSTMQLVPLDNSGAREIAAAIGQLAQAAGETGVGVVPVDSSNSVILRGAPDKVQRMASIVRELDARAALGADVRVHYLKHADAESLLPVLQQIAGQTTTVATVDASTEDEQAPQAGEGEGGAARTQTAGNQPQVVQPASGERARAVIARYGGANALVISAPPDLQKSLGEVILQLDQPRDQVLVEAIVAEVSDQAARALGVQFLLAGLDGTVPFATTNYSNQVLNPLAIAGAIGATELENQTITVDGEVISQTGSVGVTEELQQAAARSLLGVTGGLFGVGGVSGDTVFGAIINAVKSDTASNVLSVQSLMTLDNKEARYLVGQEVPITTGEALSDNFDNAFRTVERQKVGIELQVRPQINAGGAVKLFLAQEVSSVAGPVSSGSSDLILNTREIETVITVNDGDIVALGGLLDENERRTIEKIPLLGDIPLIGELFTSRSREKVQTNLMVFIRPRIIRNREEAQAIAAHRYNFARNTQLARNPDSEPALDRVLRTYLDTLPPGSAPAGQSAAGYGVDVAGFQDRGDAVELQQDLEELGPSAIVERDGVFVVRIGPTATRPDAEVLRQRLARDGYPNALIIDLGNPNVTAKTYSDASGTE</sequence>
<feature type="signal peptide" evidence="12">
    <location>
        <begin position="1"/>
        <end position="25"/>
    </location>
</feature>
<comment type="caution">
    <text evidence="14">The sequence shown here is derived from an EMBL/GenBank/DDBJ whole genome shotgun (WGS) entry which is preliminary data.</text>
</comment>
<dbReference type="Pfam" id="PF03958">
    <property type="entry name" value="Secretin_N"/>
    <property type="match status" value="2"/>
</dbReference>
<keyword evidence="15" id="KW-1185">Reference proteome</keyword>
<reference evidence="14 15" key="1">
    <citation type="journal article" date="2013" name="Genome Announc.">
        <title>Draft Genome Sequence of Strain JLT2015T, Belonging to the Family Sphingomonadaceae of the Alphaproteobacteria.</title>
        <authorList>
            <person name="Tang K."/>
            <person name="Liu K."/>
            <person name="Li S."/>
            <person name="Jiao N."/>
        </authorList>
    </citation>
    <scope>NUCLEOTIDE SEQUENCE [LARGE SCALE GENOMIC DNA]</scope>
    <source>
        <strain evidence="14 15">JLT2015</strain>
    </source>
</reference>
<evidence type="ECO:0000256" key="10">
    <source>
        <dbReference type="RuleBase" id="RU004004"/>
    </source>
</evidence>
<dbReference type="InterPro" id="IPR049371">
    <property type="entry name" value="GspD-like_N0"/>
</dbReference>
<dbReference type="Pfam" id="PF00263">
    <property type="entry name" value="Secretin"/>
    <property type="match status" value="1"/>
</dbReference>
<name>M2U530_9SPHN</name>
<evidence type="ECO:0000256" key="11">
    <source>
        <dbReference type="SAM" id="MobiDB-lite"/>
    </source>
</evidence>
<evidence type="ECO:0000256" key="4">
    <source>
        <dbReference type="ARBA" id="ARBA00022452"/>
    </source>
</evidence>
<dbReference type="PRINTS" id="PR00811">
    <property type="entry name" value="BCTERIALGSPD"/>
</dbReference>
<evidence type="ECO:0000256" key="12">
    <source>
        <dbReference type="SAM" id="SignalP"/>
    </source>
</evidence>
<dbReference type="GO" id="GO:0042834">
    <property type="term" value="F:peptidoglycan binding"/>
    <property type="evidence" value="ECO:0007669"/>
    <property type="project" value="InterPro"/>
</dbReference>
<dbReference type="AlphaFoldDB" id="M2U530"/>
<evidence type="ECO:0000256" key="1">
    <source>
        <dbReference type="ARBA" id="ARBA00004442"/>
    </source>
</evidence>
<dbReference type="GO" id="GO:0015627">
    <property type="term" value="C:type II protein secretion system complex"/>
    <property type="evidence" value="ECO:0007669"/>
    <property type="project" value="InterPro"/>
</dbReference>
<organism evidence="14 15">
    <name type="scientific">Pacificimonas flava</name>
    <dbReference type="NCBI Taxonomy" id="1234595"/>
    <lineage>
        <taxon>Bacteria</taxon>
        <taxon>Pseudomonadati</taxon>
        <taxon>Pseudomonadota</taxon>
        <taxon>Alphaproteobacteria</taxon>
        <taxon>Sphingomonadales</taxon>
        <taxon>Sphingosinicellaceae</taxon>
        <taxon>Pacificimonas</taxon>
    </lineage>
</organism>
<dbReference type="InterPro" id="IPR013356">
    <property type="entry name" value="T2SS_GspD"/>
</dbReference>
<dbReference type="InterPro" id="IPR004846">
    <property type="entry name" value="T2SS/T3SS_dom"/>
</dbReference>
<gene>
    <name evidence="14" type="ORF">C725_1696</name>
</gene>
<evidence type="ECO:0000313" key="15">
    <source>
        <dbReference type="Proteomes" id="UP000011717"/>
    </source>
</evidence>
<dbReference type="Gene3D" id="3.30.1370.120">
    <property type="match status" value="3"/>
</dbReference>
<evidence type="ECO:0000256" key="2">
    <source>
        <dbReference type="ARBA" id="ARBA00006980"/>
    </source>
</evidence>
<keyword evidence="9" id="KW-0998">Cell outer membrane</keyword>
<protein>
    <submittedName>
        <fullName evidence="14">General secretion pathway protein D</fullName>
    </submittedName>
</protein>
<evidence type="ECO:0000256" key="7">
    <source>
        <dbReference type="ARBA" id="ARBA00022927"/>
    </source>
</evidence>
<dbReference type="OrthoDB" id="9775455at2"/>
<evidence type="ECO:0000256" key="8">
    <source>
        <dbReference type="ARBA" id="ARBA00023136"/>
    </source>
</evidence>
<dbReference type="InterPro" id="IPR050810">
    <property type="entry name" value="Bact_Secretion_Sys_Channel"/>
</dbReference>
<dbReference type="Pfam" id="PF05036">
    <property type="entry name" value="SPOR"/>
    <property type="match status" value="1"/>
</dbReference>
<comment type="similarity">
    <text evidence="2">Belongs to the bacterial secretin family. GSP D subfamily.</text>
</comment>
<dbReference type="SUPFAM" id="SSF110997">
    <property type="entry name" value="Sporulation related repeat"/>
    <property type="match status" value="1"/>
</dbReference>
<dbReference type="InterPro" id="IPR038591">
    <property type="entry name" value="NolW-like_sf"/>
</dbReference>
<evidence type="ECO:0000313" key="14">
    <source>
        <dbReference type="EMBL" id="EMD83098.1"/>
    </source>
</evidence>
<proteinExistence type="inferred from homology"/>
<evidence type="ECO:0000256" key="6">
    <source>
        <dbReference type="ARBA" id="ARBA00022729"/>
    </source>
</evidence>
<keyword evidence="5" id="KW-0812">Transmembrane</keyword>
<keyword evidence="3 10" id="KW-0813">Transport</keyword>
<feature type="region of interest" description="Disordered" evidence="11">
    <location>
        <begin position="283"/>
        <end position="315"/>
    </location>
</feature>
<keyword evidence="6 12" id="KW-0732">Signal</keyword>
<dbReference type="NCBIfam" id="TIGR02517">
    <property type="entry name" value="type_II_gspD"/>
    <property type="match status" value="1"/>
</dbReference>
<dbReference type="InterPro" id="IPR036680">
    <property type="entry name" value="SPOR-like_sf"/>
</dbReference>
<keyword evidence="4" id="KW-1134">Transmembrane beta strand</keyword>
<keyword evidence="7" id="KW-0653">Protein transport</keyword>
<accession>M2U530</accession>
<dbReference type="Gene3D" id="3.30.70.1070">
    <property type="entry name" value="Sporulation related repeat"/>
    <property type="match status" value="1"/>
</dbReference>
<dbReference type="Proteomes" id="UP000011717">
    <property type="component" value="Unassembled WGS sequence"/>
</dbReference>
<evidence type="ECO:0000256" key="9">
    <source>
        <dbReference type="ARBA" id="ARBA00023237"/>
    </source>
</evidence>
<evidence type="ECO:0000256" key="3">
    <source>
        <dbReference type="ARBA" id="ARBA00022448"/>
    </source>
</evidence>
<feature type="compositionally biased region" description="Low complexity" evidence="11">
    <location>
        <begin position="289"/>
        <end position="306"/>
    </location>
</feature>
<dbReference type="InterPro" id="IPR007730">
    <property type="entry name" value="SPOR-like_dom"/>
</dbReference>
<dbReference type="Pfam" id="PF21305">
    <property type="entry name" value="type_II_gspD_N0"/>
    <property type="match status" value="1"/>
</dbReference>
<feature type="chain" id="PRO_5004026989" evidence="12">
    <location>
        <begin position="26"/>
        <end position="777"/>
    </location>
</feature>
<dbReference type="InterPro" id="IPR001775">
    <property type="entry name" value="GspD/PilQ"/>
</dbReference>
<feature type="domain" description="SPOR" evidence="13">
    <location>
        <begin position="686"/>
        <end position="760"/>
    </location>
</feature>
<evidence type="ECO:0000259" key="13">
    <source>
        <dbReference type="PROSITE" id="PS51724"/>
    </source>
</evidence>
<evidence type="ECO:0000256" key="5">
    <source>
        <dbReference type="ARBA" id="ARBA00022692"/>
    </source>
</evidence>
<dbReference type="PROSITE" id="PS51724">
    <property type="entry name" value="SPOR"/>
    <property type="match status" value="1"/>
</dbReference>
<dbReference type="GO" id="GO:0015628">
    <property type="term" value="P:protein secretion by the type II secretion system"/>
    <property type="evidence" value="ECO:0007669"/>
    <property type="project" value="InterPro"/>
</dbReference>
<dbReference type="GO" id="GO:0009279">
    <property type="term" value="C:cell outer membrane"/>
    <property type="evidence" value="ECO:0007669"/>
    <property type="project" value="UniProtKB-SubCell"/>
</dbReference>
<keyword evidence="8" id="KW-0472">Membrane</keyword>
<dbReference type="PATRIC" id="fig|1234595.3.peg.1699"/>
<comment type="subcellular location">
    <subcellularLocation>
        <location evidence="1 10">Cell outer membrane</location>
    </subcellularLocation>
</comment>
<dbReference type="RefSeq" id="WP_008601833.1">
    <property type="nucleotide sequence ID" value="NZ_AMRV01000004.1"/>
</dbReference>